<proteinExistence type="inferred from homology"/>
<protein>
    <submittedName>
        <fullName evidence="11">Uncharacterized protein</fullName>
    </submittedName>
</protein>
<evidence type="ECO:0000313" key="11">
    <source>
        <dbReference type="EMBL" id="AZA90665.1"/>
    </source>
</evidence>
<comment type="similarity">
    <text evidence="9">Belongs to the MurJ/MviN family.</text>
</comment>
<keyword evidence="4" id="KW-0133">Cell shape</keyword>
<evidence type="ECO:0000256" key="9">
    <source>
        <dbReference type="ARBA" id="ARBA00061532"/>
    </source>
</evidence>
<keyword evidence="12" id="KW-1185">Reference proteome</keyword>
<feature type="transmembrane region" description="Helical" evidence="10">
    <location>
        <begin position="7"/>
        <end position="26"/>
    </location>
</feature>
<feature type="transmembrane region" description="Helical" evidence="10">
    <location>
        <begin position="307"/>
        <end position="327"/>
    </location>
</feature>
<dbReference type="PANTHER" id="PTHR47019:SF1">
    <property type="entry name" value="LIPID II FLIPPASE MURJ"/>
    <property type="match status" value="1"/>
</dbReference>
<dbReference type="GO" id="GO:0009252">
    <property type="term" value="P:peptidoglycan biosynthetic process"/>
    <property type="evidence" value="ECO:0007669"/>
    <property type="project" value="UniProtKB-KW"/>
</dbReference>
<feature type="transmembrane region" description="Helical" evidence="10">
    <location>
        <begin position="347"/>
        <end position="369"/>
    </location>
</feature>
<feature type="transmembrane region" description="Helical" evidence="10">
    <location>
        <begin position="38"/>
        <end position="57"/>
    </location>
</feature>
<dbReference type="GO" id="GO:0008360">
    <property type="term" value="P:regulation of cell shape"/>
    <property type="evidence" value="ECO:0007669"/>
    <property type="project" value="UniProtKB-KW"/>
</dbReference>
<feature type="transmembrane region" description="Helical" evidence="10">
    <location>
        <begin position="400"/>
        <end position="421"/>
    </location>
</feature>
<feature type="transmembrane region" description="Helical" evidence="10">
    <location>
        <begin position="153"/>
        <end position="173"/>
    </location>
</feature>
<feature type="transmembrane region" description="Helical" evidence="10">
    <location>
        <begin position="126"/>
        <end position="146"/>
    </location>
</feature>
<evidence type="ECO:0000256" key="3">
    <source>
        <dbReference type="ARBA" id="ARBA00022692"/>
    </source>
</evidence>
<evidence type="ECO:0000256" key="10">
    <source>
        <dbReference type="SAM" id="Phobius"/>
    </source>
</evidence>
<feature type="transmembrane region" description="Helical" evidence="10">
    <location>
        <begin position="433"/>
        <end position="455"/>
    </location>
</feature>
<dbReference type="RefSeq" id="WP_123857383.1">
    <property type="nucleotide sequence ID" value="NZ_CP033923.1"/>
</dbReference>
<dbReference type="InterPro" id="IPR004268">
    <property type="entry name" value="MurJ"/>
</dbReference>
<dbReference type="GO" id="GO:0015648">
    <property type="term" value="F:lipid-linked peptidoglycan transporter activity"/>
    <property type="evidence" value="ECO:0007669"/>
    <property type="project" value="TreeGrafter"/>
</dbReference>
<evidence type="ECO:0000256" key="5">
    <source>
        <dbReference type="ARBA" id="ARBA00022984"/>
    </source>
</evidence>
<comment type="subcellular location">
    <subcellularLocation>
        <location evidence="1">Cell membrane</location>
        <topology evidence="1">Multi-pass membrane protein</topology>
    </subcellularLocation>
</comment>
<feature type="transmembrane region" description="Helical" evidence="10">
    <location>
        <begin position="223"/>
        <end position="243"/>
    </location>
</feature>
<evidence type="ECO:0000313" key="12">
    <source>
        <dbReference type="Proteomes" id="UP000278288"/>
    </source>
</evidence>
<reference evidence="11 12" key="1">
    <citation type="submission" date="2018-11" db="EMBL/GenBank/DDBJ databases">
        <title>Proposal to divide the Flavobacteriaceae and reorganize its genera based on Amino Acid Identity values calculated from whole genome sequences.</title>
        <authorList>
            <person name="Nicholson A.C."/>
            <person name="Gulvik C.A."/>
            <person name="Whitney A.M."/>
            <person name="Humrighouse B.W."/>
            <person name="Bell M."/>
            <person name="Holmes B."/>
            <person name="Steigerwalt A.G."/>
            <person name="Villarma A."/>
            <person name="Sheth M."/>
            <person name="Batra D."/>
            <person name="Pryor J."/>
            <person name="Bernardet J.-F."/>
            <person name="Hugo C."/>
            <person name="Kampfer P."/>
            <person name="Newman J."/>
            <person name="McQuiston J.R."/>
        </authorList>
    </citation>
    <scope>NUCLEOTIDE SEQUENCE [LARGE SCALE GENOMIC DNA]</scope>
    <source>
        <strain evidence="11 12">G0041</strain>
    </source>
</reference>
<keyword evidence="7 10" id="KW-0472">Membrane</keyword>
<keyword evidence="3 10" id="KW-0812">Transmembrane</keyword>
<evidence type="ECO:0000256" key="7">
    <source>
        <dbReference type="ARBA" id="ARBA00023136"/>
    </source>
</evidence>
<accession>A0AAD1DQR2</accession>
<evidence type="ECO:0000256" key="6">
    <source>
        <dbReference type="ARBA" id="ARBA00022989"/>
    </source>
</evidence>
<name>A0AAD1DQR2_CHRNA</name>
<feature type="transmembrane region" description="Helical" evidence="10">
    <location>
        <begin position="267"/>
        <end position="286"/>
    </location>
</feature>
<dbReference type="GO" id="GO:0034204">
    <property type="term" value="P:lipid translocation"/>
    <property type="evidence" value="ECO:0007669"/>
    <property type="project" value="TreeGrafter"/>
</dbReference>
<keyword evidence="2" id="KW-1003">Cell membrane</keyword>
<dbReference type="EMBL" id="CP033923">
    <property type="protein sequence ID" value="AZA90665.1"/>
    <property type="molecule type" value="Genomic_DNA"/>
</dbReference>
<evidence type="ECO:0000256" key="4">
    <source>
        <dbReference type="ARBA" id="ARBA00022960"/>
    </source>
</evidence>
<feature type="transmembrane region" description="Helical" evidence="10">
    <location>
        <begin position="84"/>
        <end position="106"/>
    </location>
</feature>
<feature type="transmembrane region" description="Helical" evidence="10">
    <location>
        <begin position="461"/>
        <end position="481"/>
    </location>
</feature>
<organism evidence="11 12">
    <name type="scientific">Chryseobacterium nakagawai</name>
    <dbReference type="NCBI Taxonomy" id="1241982"/>
    <lineage>
        <taxon>Bacteria</taxon>
        <taxon>Pseudomonadati</taxon>
        <taxon>Bacteroidota</taxon>
        <taxon>Flavobacteriia</taxon>
        <taxon>Flavobacteriales</taxon>
        <taxon>Weeksellaceae</taxon>
        <taxon>Chryseobacterium group</taxon>
        <taxon>Chryseobacterium</taxon>
    </lineage>
</organism>
<dbReference type="InterPro" id="IPR051050">
    <property type="entry name" value="Lipid_II_flippase_MurJ/MviN"/>
</dbReference>
<sequence>MRKQISILFLLKLLKIPVNLVLLSLTARYFGVSIEKDIWLLAFATITTLDLAIWGPINETFRTKFVFLKEKENDEYAIRKTQSLLFYFICFSVLGIVLIVLFNAFFARIIAPDYNVAQLEILQKMLIYVAPALLFNQLMQIGISILNAYEIFFVAEISSFFSNILNIVLLILFVNQFGIYALAISYYISTVLLIFFILFYFYRKKIPLFKCRWNFKFDGFKMFFLFAIPFFLPYFFGQINTLLEKIFAAELGAGSVSILDFSNRVPMLLYSIVLSVVTTVVVPTLSKYYIRSEKDNFNSEFKKIFHLGILLIGLIIAFLMGAAPAVIDFLYNKGSIAHEQLTTISEMTVLYAAALIGLFSYILFGMSLLASEKQKIYALMGMLTQILVVALNFFCRPLLGIYTFPVSIAVAHVFFAFLMSQNYPFKKELKLELFKYIIFTTVLCLIMYCAGKYVIIDNSLLKMICMGFLLCVFTLGLSIGLKIEEREVVFKAIKNKIKNKY</sequence>
<evidence type="ECO:0000256" key="8">
    <source>
        <dbReference type="ARBA" id="ARBA00060041"/>
    </source>
</evidence>
<dbReference type="GO" id="GO:0005886">
    <property type="term" value="C:plasma membrane"/>
    <property type="evidence" value="ECO:0007669"/>
    <property type="project" value="UniProtKB-SubCell"/>
</dbReference>
<dbReference type="KEGG" id="cnk:EG343_08520"/>
<dbReference type="AlphaFoldDB" id="A0AAD1DQR2"/>
<dbReference type="Pfam" id="PF03023">
    <property type="entry name" value="MurJ"/>
    <property type="match status" value="1"/>
</dbReference>
<feature type="transmembrane region" description="Helical" evidence="10">
    <location>
        <begin position="179"/>
        <end position="202"/>
    </location>
</feature>
<keyword evidence="5" id="KW-0573">Peptidoglycan synthesis</keyword>
<dbReference type="Proteomes" id="UP000278288">
    <property type="component" value="Chromosome"/>
</dbReference>
<gene>
    <name evidence="11" type="ORF">EG343_08520</name>
</gene>
<feature type="transmembrane region" description="Helical" evidence="10">
    <location>
        <begin position="376"/>
        <end position="394"/>
    </location>
</feature>
<keyword evidence="6 10" id="KW-1133">Transmembrane helix</keyword>
<comment type="function">
    <text evidence="8">Involved in peptidoglycan biosynthesis. Transports lipid-linked peptidoglycan precursors from the inner to the outer leaflet of the cytoplasmic membrane.</text>
</comment>
<evidence type="ECO:0000256" key="2">
    <source>
        <dbReference type="ARBA" id="ARBA00022475"/>
    </source>
</evidence>
<evidence type="ECO:0000256" key="1">
    <source>
        <dbReference type="ARBA" id="ARBA00004651"/>
    </source>
</evidence>
<dbReference type="PANTHER" id="PTHR47019">
    <property type="entry name" value="LIPID II FLIPPASE MURJ"/>
    <property type="match status" value="1"/>
</dbReference>